<evidence type="ECO:0000256" key="7">
    <source>
        <dbReference type="ARBA" id="ARBA00022755"/>
    </source>
</evidence>
<dbReference type="InterPro" id="IPR018220">
    <property type="entry name" value="Adenylosuccin_syn_GTP-bd"/>
</dbReference>
<dbReference type="InterPro" id="IPR033128">
    <property type="entry name" value="Adenylosuccin_syn_Lys_AS"/>
</dbReference>
<feature type="transmembrane region" description="Helical" evidence="13">
    <location>
        <begin position="557"/>
        <end position="575"/>
    </location>
</feature>
<dbReference type="GO" id="GO:0016747">
    <property type="term" value="F:acyltransferase activity, transferring groups other than amino-acyl groups"/>
    <property type="evidence" value="ECO:0007669"/>
    <property type="project" value="InterPro"/>
</dbReference>
<evidence type="ECO:0000256" key="4">
    <source>
        <dbReference type="ARBA" id="ARBA00022598"/>
    </source>
</evidence>
<comment type="function">
    <text evidence="12">Plays an important role in the de novo pathway of purine nucleotide biosynthesis.</text>
</comment>
<feature type="binding site" evidence="10">
    <location>
        <begin position="297"/>
        <end position="303"/>
    </location>
    <ligand>
        <name>substrate</name>
    </ligand>
</feature>
<feature type="binding site" evidence="10">
    <location>
        <begin position="12"/>
        <end position="15"/>
    </location>
    <ligand>
        <name>IMP</name>
        <dbReference type="ChEBI" id="CHEBI:58053"/>
    </ligand>
</feature>
<feature type="binding site" evidence="10">
    <location>
        <begin position="37"/>
        <end position="40"/>
    </location>
    <ligand>
        <name>IMP</name>
        <dbReference type="ChEBI" id="CHEBI:58053"/>
    </ligand>
</feature>
<dbReference type="Gene3D" id="3.40.630.30">
    <property type="match status" value="1"/>
</dbReference>
<keyword evidence="8 10" id="KW-0460">Magnesium</keyword>
<feature type="active site" description="Proton acceptor" evidence="10">
    <location>
        <position position="12"/>
    </location>
</feature>
<keyword evidence="13" id="KW-0812">Transmembrane</keyword>
<dbReference type="InterPro" id="IPR042111">
    <property type="entry name" value="Adenylosuccinate_synth_dom3"/>
</dbReference>
<dbReference type="InterPro" id="IPR027417">
    <property type="entry name" value="P-loop_NTPase"/>
</dbReference>
<feature type="binding site" evidence="10">
    <location>
        <position position="142"/>
    </location>
    <ligand>
        <name>IMP</name>
        <dbReference type="ChEBI" id="CHEBI:58053"/>
        <note>ligand shared between dimeric partners</note>
    </ligand>
</feature>
<evidence type="ECO:0000256" key="13">
    <source>
        <dbReference type="SAM" id="Phobius"/>
    </source>
</evidence>
<keyword evidence="6 10" id="KW-0547">Nucleotide-binding</keyword>
<comment type="similarity">
    <text evidence="10 12">Belongs to the adenylosuccinate synthetase family.</text>
</comment>
<sequence>MATIVLGAQFGDEGKGKLVDILCASSNICARSAGGNNAGHTIVANGITYDFHILPSGLVSPNCMNLIGSGVVVHVPSFFKELADLKSKGLDTEGRIFISDRAHVVFDLHQLVDGLEEQELGKGAVGTTKKGIGPGYSTKAARSGVRISEIFDKETLDRKLRKMAHSFEKRYGGLLQGYDVEEEIKRMDEYRAKLSDFVVDAVPLIESAQSLPDTKLLVEGANALMLDVDYGTYPYVTSSNTGIGGVFTGLALNPFKIKEIIGVVKAYTTRVGGGPLPTEQLNEHGEKLQSVGREFGVTTGRKRRCGWLDLVIVKYSTAVNHYTSLNLTKLDILDDFPSIEVATAYKVDGQILDSFPADLNMLARAEVVYTTLPGWQKPSMGVKAYYDLPKNARAYVEFIEEFVGVKVRYIGTGPAREDMIIRVADIDLLSEWDLSENVRALGDSIPGYRSSATFLTTLRTNLHLSTTDLSPYNSIVSTPTSPAFTFTSQLAHPTPSPLSIGAIAQPPNGYYDVPEPKSTPILKTSAAGPEHTEERDTALKLIAESVNEQRWLAGKAAVLNQVTVAGVLLFTSILWKFCSLGVLAMITITLTLLGLATLYYITLPYGHLALDIDTDWLEIPRKNGGHGKCEDPIVLVSRWGEEIIGALVLRVVKRERKGYVRAWTVESSYRGKGIGSGLLEEAVRVAWGKGARCVIFEDGHANSHRVLPESFSGSFDDQEAKARTLLASTVAEIRREKSSR</sequence>
<dbReference type="PANTHER" id="PTHR11846:SF0">
    <property type="entry name" value="ADENYLOSUCCINATE SYNTHETASE"/>
    <property type="match status" value="1"/>
</dbReference>
<feature type="active site" evidence="11">
    <location>
        <position position="139"/>
    </location>
</feature>
<comment type="subcellular location">
    <subcellularLocation>
        <location evidence="10">Cytoplasm</location>
    </subcellularLocation>
</comment>
<evidence type="ECO:0000256" key="1">
    <source>
        <dbReference type="ARBA" id="ARBA00003779"/>
    </source>
</evidence>
<comment type="cofactor">
    <cofactor evidence="10">
        <name>Mg(2+)</name>
        <dbReference type="ChEBI" id="CHEBI:18420"/>
    </cofactor>
    <text evidence="10">Binds 1 Mg(2+) ion per subunit.</text>
</comment>
<evidence type="ECO:0000313" key="15">
    <source>
        <dbReference type="EMBL" id="KAK3174287.1"/>
    </source>
</evidence>
<dbReference type="CDD" id="cd04301">
    <property type="entry name" value="NAT_SF"/>
    <property type="match status" value="1"/>
</dbReference>
<dbReference type="SMART" id="SM00788">
    <property type="entry name" value="Adenylsucc_synt"/>
    <property type="match status" value="1"/>
</dbReference>
<evidence type="ECO:0000256" key="8">
    <source>
        <dbReference type="ARBA" id="ARBA00022842"/>
    </source>
</evidence>
<dbReference type="Gene3D" id="1.10.300.10">
    <property type="entry name" value="Adenylosuccinate Synthetase, subunit A, domain 2"/>
    <property type="match status" value="1"/>
</dbReference>
<evidence type="ECO:0000256" key="5">
    <source>
        <dbReference type="ARBA" id="ARBA00022723"/>
    </source>
</evidence>
<dbReference type="CDD" id="cd03108">
    <property type="entry name" value="AdSS"/>
    <property type="match status" value="1"/>
</dbReference>
<dbReference type="PROSITE" id="PS01266">
    <property type="entry name" value="ADENYLOSUCCIN_SYN_1"/>
    <property type="match status" value="1"/>
</dbReference>
<feature type="binding site" evidence="10">
    <location>
        <position position="303"/>
    </location>
    <ligand>
        <name>GTP</name>
        <dbReference type="ChEBI" id="CHEBI:37565"/>
    </ligand>
</feature>
<dbReference type="AlphaFoldDB" id="A0AAE0DLJ8"/>
<keyword evidence="3 10" id="KW-0963">Cytoplasm</keyword>
<dbReference type="GO" id="GO:0005525">
    <property type="term" value="F:GTP binding"/>
    <property type="evidence" value="ECO:0007669"/>
    <property type="project" value="UniProtKB-UniRule"/>
</dbReference>
<evidence type="ECO:0000259" key="14">
    <source>
        <dbReference type="PROSITE" id="PS51186"/>
    </source>
</evidence>
<dbReference type="GO" id="GO:0005737">
    <property type="term" value="C:cytoplasm"/>
    <property type="evidence" value="ECO:0007669"/>
    <property type="project" value="UniProtKB-SubCell"/>
</dbReference>
<feature type="binding site" evidence="10">
    <location>
        <position position="39"/>
    </location>
    <ligand>
        <name>Mg(2+)</name>
        <dbReference type="ChEBI" id="CHEBI:18420"/>
    </ligand>
</feature>
<dbReference type="SUPFAM" id="SSF52540">
    <property type="entry name" value="P-loop containing nucleoside triphosphate hydrolases"/>
    <property type="match status" value="1"/>
</dbReference>
<dbReference type="InterPro" id="IPR042109">
    <property type="entry name" value="Adenylosuccinate_synth_dom1"/>
</dbReference>
<dbReference type="PROSITE" id="PS00513">
    <property type="entry name" value="ADENYLOSUCCIN_SYN_2"/>
    <property type="match status" value="1"/>
</dbReference>
<evidence type="ECO:0000256" key="6">
    <source>
        <dbReference type="ARBA" id="ARBA00022741"/>
    </source>
</evidence>
<dbReference type="InterPro" id="IPR001114">
    <property type="entry name" value="Adenylosuccinate_synthetase"/>
</dbReference>
<dbReference type="PANTHER" id="PTHR11846">
    <property type="entry name" value="ADENYLOSUCCINATE SYNTHETASE"/>
    <property type="match status" value="1"/>
</dbReference>
<evidence type="ECO:0000256" key="2">
    <source>
        <dbReference type="ARBA" id="ARBA00011738"/>
    </source>
</evidence>
<feature type="binding site" evidence="10">
    <location>
        <begin position="11"/>
        <end position="17"/>
    </location>
    <ligand>
        <name>GTP</name>
        <dbReference type="ChEBI" id="CHEBI:37565"/>
    </ligand>
</feature>
<protein>
    <recommendedName>
        <fullName evidence="10 12">Adenylosuccinate synthetase</fullName>
        <shortName evidence="10">AMPSase</shortName>
        <shortName evidence="10">AdSS</shortName>
        <ecNumber evidence="10 12">6.3.4.4</ecNumber>
    </recommendedName>
    <alternativeName>
        <fullName evidence="10">IMP--aspartate ligase</fullName>
    </alternativeName>
</protein>
<feature type="binding site" evidence="10">
    <location>
        <begin position="329"/>
        <end position="331"/>
    </location>
    <ligand>
        <name>GTP</name>
        <dbReference type="ChEBI" id="CHEBI:37565"/>
    </ligand>
</feature>
<feature type="active site" description="Proton donor" evidence="10">
    <location>
        <position position="40"/>
    </location>
</feature>
<evidence type="ECO:0000256" key="10">
    <source>
        <dbReference type="HAMAP-Rule" id="MF_03125"/>
    </source>
</evidence>
<keyword evidence="13" id="KW-0472">Membrane</keyword>
<dbReference type="InterPro" id="IPR042110">
    <property type="entry name" value="Adenylosuccinate_synth_dom2"/>
</dbReference>
<dbReference type="HAMAP" id="MF_00011">
    <property type="entry name" value="Adenylosucc_synth"/>
    <property type="match status" value="1"/>
</dbReference>
<feature type="domain" description="N-acetyltransferase" evidence="14">
    <location>
        <begin position="585"/>
        <end position="740"/>
    </location>
</feature>
<feature type="binding site" evidence="10">
    <location>
        <position position="301"/>
    </location>
    <ligand>
        <name>IMP</name>
        <dbReference type="ChEBI" id="CHEBI:58053"/>
    </ligand>
</feature>
<comment type="catalytic activity">
    <reaction evidence="10 12">
        <text>IMP + L-aspartate + GTP = N(6)-(1,2-dicarboxyethyl)-AMP + GDP + phosphate + 2 H(+)</text>
        <dbReference type="Rhea" id="RHEA:15753"/>
        <dbReference type="ChEBI" id="CHEBI:15378"/>
        <dbReference type="ChEBI" id="CHEBI:29991"/>
        <dbReference type="ChEBI" id="CHEBI:37565"/>
        <dbReference type="ChEBI" id="CHEBI:43474"/>
        <dbReference type="ChEBI" id="CHEBI:57567"/>
        <dbReference type="ChEBI" id="CHEBI:58053"/>
        <dbReference type="ChEBI" id="CHEBI:58189"/>
        <dbReference type="EC" id="6.3.4.4"/>
    </reaction>
</comment>
<dbReference type="FunFam" id="3.90.170.10:FF:000001">
    <property type="entry name" value="Adenylosuccinate synthetase"/>
    <property type="match status" value="1"/>
</dbReference>
<name>A0AAE0DLJ8_9LECA</name>
<gene>
    <name evidence="15" type="ORF">OEA41_001531</name>
</gene>
<dbReference type="InterPro" id="IPR016181">
    <property type="entry name" value="Acyl_CoA_acyltransferase"/>
</dbReference>
<dbReference type="SUPFAM" id="SSF55729">
    <property type="entry name" value="Acyl-CoA N-acyltransferases (Nat)"/>
    <property type="match status" value="1"/>
</dbReference>
<dbReference type="NCBIfam" id="NF002223">
    <property type="entry name" value="PRK01117.1"/>
    <property type="match status" value="1"/>
</dbReference>
<feature type="binding site" evidence="10">
    <location>
        <begin position="39"/>
        <end position="41"/>
    </location>
    <ligand>
        <name>GTP</name>
        <dbReference type="ChEBI" id="CHEBI:37565"/>
    </ligand>
</feature>
<dbReference type="InterPro" id="IPR000182">
    <property type="entry name" value="GNAT_dom"/>
</dbReference>
<evidence type="ECO:0000313" key="16">
    <source>
        <dbReference type="Proteomes" id="UP001276659"/>
    </source>
</evidence>
<feature type="binding site" evidence="10">
    <location>
        <begin position="411"/>
        <end position="413"/>
    </location>
    <ligand>
        <name>GTP</name>
        <dbReference type="ChEBI" id="CHEBI:37565"/>
    </ligand>
</feature>
<keyword evidence="4 10" id="KW-0436">Ligase</keyword>
<evidence type="ECO:0000256" key="11">
    <source>
        <dbReference type="PROSITE-ProRule" id="PRU10134"/>
    </source>
</evidence>
<dbReference type="Gene3D" id="3.90.170.10">
    <property type="entry name" value="Adenylosuccinate Synthetase, subunit A, domain 3"/>
    <property type="match status" value="1"/>
</dbReference>
<feature type="binding site" evidence="10">
    <location>
        <position position="12"/>
    </location>
    <ligand>
        <name>Mg(2+)</name>
        <dbReference type="ChEBI" id="CHEBI:18420"/>
    </ligand>
</feature>
<keyword evidence="16" id="KW-1185">Reference proteome</keyword>
<comment type="function">
    <text evidence="1">Plays an important role in the de novo pathway and in the salvage pathway of purine nucleotide biosynthesis. Catalyzes the first committed step in the biosynthesis of AMP from IMP.</text>
</comment>
<comment type="function">
    <text evidence="10">Plays an important role in the de novo pathway and in the salvage pathway of purine nucleotide biosynthesis. Catalyzes the first commited step in the biosynthesis of AMP from IMP.</text>
</comment>
<reference evidence="15" key="1">
    <citation type="submission" date="2022-11" db="EMBL/GenBank/DDBJ databases">
        <title>Chromosomal genome sequence assembly and mating type (MAT) locus characterization of the leprose asexual lichenized fungus Lepraria neglecta (Nyl.) Erichsen.</title>
        <authorList>
            <person name="Allen J.L."/>
            <person name="Pfeffer B."/>
        </authorList>
    </citation>
    <scope>NUCLEOTIDE SEQUENCE</scope>
    <source>
        <strain evidence="15">Allen 5258</strain>
    </source>
</reference>
<dbReference type="Pfam" id="PF00583">
    <property type="entry name" value="Acetyltransf_1"/>
    <property type="match status" value="1"/>
</dbReference>
<feature type="transmembrane region" description="Helical" evidence="13">
    <location>
        <begin position="582"/>
        <end position="601"/>
    </location>
</feature>
<dbReference type="PROSITE" id="PS51186">
    <property type="entry name" value="GNAT"/>
    <property type="match status" value="1"/>
</dbReference>
<dbReference type="NCBIfam" id="TIGR00184">
    <property type="entry name" value="purA"/>
    <property type="match status" value="1"/>
</dbReference>
<evidence type="ECO:0000256" key="12">
    <source>
        <dbReference type="RuleBase" id="RU000520"/>
    </source>
</evidence>
<accession>A0AAE0DLJ8</accession>
<dbReference type="FunFam" id="1.10.300.10:FF:000001">
    <property type="entry name" value="Adenylosuccinate synthetase"/>
    <property type="match status" value="1"/>
</dbReference>
<comment type="pathway">
    <text evidence="10 12">Purine metabolism; AMP biosynthesis via de novo pathway; AMP from IMP: step 1/2.</text>
</comment>
<dbReference type="EC" id="6.3.4.4" evidence="10 12"/>
<feature type="binding site" evidence="10">
    <location>
        <position position="222"/>
    </location>
    <ligand>
        <name>IMP</name>
        <dbReference type="ChEBI" id="CHEBI:58053"/>
    </ligand>
</feature>
<comment type="caution">
    <text evidence="15">The sequence shown here is derived from an EMBL/GenBank/DDBJ whole genome shotgun (WGS) entry which is preliminary data.</text>
</comment>
<dbReference type="EMBL" id="JASNWA010000006">
    <property type="protein sequence ID" value="KAK3174287.1"/>
    <property type="molecule type" value="Genomic_DNA"/>
</dbReference>
<dbReference type="GO" id="GO:0046040">
    <property type="term" value="P:IMP metabolic process"/>
    <property type="evidence" value="ECO:0007669"/>
    <property type="project" value="TreeGrafter"/>
</dbReference>
<keyword evidence="13" id="KW-1133">Transmembrane helix</keyword>
<dbReference type="GO" id="GO:0000287">
    <property type="term" value="F:magnesium ion binding"/>
    <property type="evidence" value="ECO:0007669"/>
    <property type="project" value="UniProtKB-UniRule"/>
</dbReference>
<keyword evidence="9 10" id="KW-0342">GTP-binding</keyword>
<feature type="binding site" evidence="10">
    <location>
        <position position="128"/>
    </location>
    <ligand>
        <name>IMP</name>
        <dbReference type="ChEBI" id="CHEBI:58053"/>
    </ligand>
</feature>
<feature type="binding site" evidence="10">
    <location>
        <position position="237"/>
    </location>
    <ligand>
        <name>IMP</name>
        <dbReference type="ChEBI" id="CHEBI:58053"/>
    </ligand>
</feature>
<dbReference type="GO" id="GO:0004019">
    <property type="term" value="F:adenylosuccinate synthase activity"/>
    <property type="evidence" value="ECO:0007669"/>
    <property type="project" value="UniProtKB-UniRule"/>
</dbReference>
<dbReference type="Pfam" id="PF00709">
    <property type="entry name" value="Adenylsucc_synt"/>
    <property type="match status" value="1"/>
</dbReference>
<evidence type="ECO:0000256" key="9">
    <source>
        <dbReference type="ARBA" id="ARBA00023134"/>
    </source>
</evidence>
<dbReference type="GO" id="GO:0044208">
    <property type="term" value="P:'de novo' AMP biosynthetic process"/>
    <property type="evidence" value="ECO:0007669"/>
    <property type="project" value="UniProtKB-UniRule"/>
</dbReference>
<keyword evidence="5 10" id="KW-0479">Metal-binding</keyword>
<comment type="subunit">
    <text evidence="2 10">Homodimer.</text>
</comment>
<organism evidence="15 16">
    <name type="scientific">Lepraria neglecta</name>
    <dbReference type="NCBI Taxonomy" id="209136"/>
    <lineage>
        <taxon>Eukaryota</taxon>
        <taxon>Fungi</taxon>
        <taxon>Dikarya</taxon>
        <taxon>Ascomycota</taxon>
        <taxon>Pezizomycotina</taxon>
        <taxon>Lecanoromycetes</taxon>
        <taxon>OSLEUM clade</taxon>
        <taxon>Lecanoromycetidae</taxon>
        <taxon>Lecanorales</taxon>
        <taxon>Lecanorineae</taxon>
        <taxon>Stereocaulaceae</taxon>
        <taxon>Lepraria</taxon>
    </lineage>
</organism>
<dbReference type="Proteomes" id="UP001276659">
    <property type="component" value="Unassembled WGS sequence"/>
</dbReference>
<dbReference type="Gene3D" id="3.40.440.10">
    <property type="entry name" value="Adenylosuccinate Synthetase, subunit A, domain 1"/>
    <property type="match status" value="1"/>
</dbReference>
<evidence type="ECO:0000256" key="3">
    <source>
        <dbReference type="ARBA" id="ARBA00022490"/>
    </source>
</evidence>
<proteinExistence type="inferred from homology"/>
<keyword evidence="7 10" id="KW-0658">Purine biosynthesis</keyword>